<reference evidence="2" key="1">
    <citation type="submission" date="2023-04" db="EMBL/GenBank/DDBJ databases">
        <authorList>
            <consortium name="ELIXIR-Norway"/>
        </authorList>
    </citation>
    <scope>NUCLEOTIDE SEQUENCE [LARGE SCALE GENOMIC DNA]</scope>
</reference>
<feature type="transmembrane region" description="Helical" evidence="1">
    <location>
        <begin position="55"/>
        <end position="79"/>
    </location>
</feature>
<evidence type="ECO:0000313" key="2">
    <source>
        <dbReference type="EMBL" id="CAI9177333.1"/>
    </source>
</evidence>
<sequence length="137" mass="15106">MTRTRLRAEEMQDGKCKLPCLYKACSVACTQTEPPGQSGVREEWGLNLSGNSGPVMGSSSLCFLEVLPPTALFLFLFFLKQIRFKRSHKEAFVFFWLKEGTGLIVSPPLPTPQPRPAGPPETTVVSKTSRGFLSSIL</sequence>
<keyword evidence="3" id="KW-1185">Reference proteome</keyword>
<protein>
    <submittedName>
        <fullName evidence="2">Uncharacterized protein</fullName>
    </submittedName>
</protein>
<keyword evidence="1" id="KW-1133">Transmembrane helix</keyword>
<proteinExistence type="predicted"/>
<evidence type="ECO:0000313" key="3">
    <source>
        <dbReference type="Proteomes" id="UP001176941"/>
    </source>
</evidence>
<dbReference type="EMBL" id="OX459942">
    <property type="protein sequence ID" value="CAI9177333.1"/>
    <property type="molecule type" value="Genomic_DNA"/>
</dbReference>
<evidence type="ECO:0000256" key="1">
    <source>
        <dbReference type="SAM" id="Phobius"/>
    </source>
</evidence>
<keyword evidence="1" id="KW-0812">Transmembrane</keyword>
<gene>
    <name evidence="2" type="ORF">MRATA1EN1_LOCUS26295</name>
</gene>
<accession>A0ABN8ZXP0</accession>
<organism evidence="2 3">
    <name type="scientific">Rangifer tarandus platyrhynchus</name>
    <name type="common">Svalbard reindeer</name>
    <dbReference type="NCBI Taxonomy" id="3082113"/>
    <lineage>
        <taxon>Eukaryota</taxon>
        <taxon>Metazoa</taxon>
        <taxon>Chordata</taxon>
        <taxon>Craniata</taxon>
        <taxon>Vertebrata</taxon>
        <taxon>Euteleostomi</taxon>
        <taxon>Mammalia</taxon>
        <taxon>Eutheria</taxon>
        <taxon>Laurasiatheria</taxon>
        <taxon>Artiodactyla</taxon>
        <taxon>Ruminantia</taxon>
        <taxon>Pecora</taxon>
        <taxon>Cervidae</taxon>
        <taxon>Odocoileinae</taxon>
        <taxon>Rangifer</taxon>
    </lineage>
</organism>
<keyword evidence="1" id="KW-0472">Membrane</keyword>
<dbReference type="Proteomes" id="UP001176941">
    <property type="component" value="Chromosome 6"/>
</dbReference>
<name>A0ABN8ZXP0_RANTA</name>